<evidence type="ECO:0000313" key="3">
    <source>
        <dbReference type="Proteomes" id="UP000479710"/>
    </source>
</evidence>
<organism evidence="2 3">
    <name type="scientific">Oryza meyeriana var. granulata</name>
    <dbReference type="NCBI Taxonomy" id="110450"/>
    <lineage>
        <taxon>Eukaryota</taxon>
        <taxon>Viridiplantae</taxon>
        <taxon>Streptophyta</taxon>
        <taxon>Embryophyta</taxon>
        <taxon>Tracheophyta</taxon>
        <taxon>Spermatophyta</taxon>
        <taxon>Magnoliopsida</taxon>
        <taxon>Liliopsida</taxon>
        <taxon>Poales</taxon>
        <taxon>Poaceae</taxon>
        <taxon>BOP clade</taxon>
        <taxon>Oryzoideae</taxon>
        <taxon>Oryzeae</taxon>
        <taxon>Oryzinae</taxon>
        <taxon>Oryza</taxon>
        <taxon>Oryza meyeriana</taxon>
    </lineage>
</organism>
<sequence>MSHLIPFSELARRLVTDHGLAATLLFTSARSIPLKQYLAVAASVRVGVDLVALPAPTPTDVGHHLRPKEHGESRSD</sequence>
<name>A0A6G1CC05_9ORYZ</name>
<feature type="region of interest" description="Disordered" evidence="1">
    <location>
        <begin position="57"/>
        <end position="76"/>
    </location>
</feature>
<dbReference type="Gene3D" id="3.40.50.2000">
    <property type="entry name" value="Glycogen Phosphorylase B"/>
    <property type="match status" value="1"/>
</dbReference>
<protein>
    <submittedName>
        <fullName evidence="2">Uncharacterized protein</fullName>
    </submittedName>
</protein>
<keyword evidence="3" id="KW-1185">Reference proteome</keyword>
<accession>A0A6G1CC05</accession>
<dbReference type="EMBL" id="SPHZ02000009">
    <property type="protein sequence ID" value="KAF0898175.1"/>
    <property type="molecule type" value="Genomic_DNA"/>
</dbReference>
<gene>
    <name evidence="2" type="ORF">E2562_001820</name>
</gene>
<dbReference type="Proteomes" id="UP000479710">
    <property type="component" value="Unassembled WGS sequence"/>
</dbReference>
<evidence type="ECO:0000313" key="2">
    <source>
        <dbReference type="EMBL" id="KAF0898175.1"/>
    </source>
</evidence>
<evidence type="ECO:0000256" key="1">
    <source>
        <dbReference type="SAM" id="MobiDB-lite"/>
    </source>
</evidence>
<comment type="caution">
    <text evidence="2">The sequence shown here is derived from an EMBL/GenBank/DDBJ whole genome shotgun (WGS) entry which is preliminary data.</text>
</comment>
<dbReference type="AlphaFoldDB" id="A0A6G1CC05"/>
<reference evidence="2 3" key="1">
    <citation type="submission" date="2019-11" db="EMBL/GenBank/DDBJ databases">
        <title>Whole genome sequence of Oryza granulata.</title>
        <authorList>
            <person name="Li W."/>
        </authorList>
    </citation>
    <scope>NUCLEOTIDE SEQUENCE [LARGE SCALE GENOMIC DNA]</scope>
    <source>
        <strain evidence="3">cv. Menghai</strain>
        <tissue evidence="2">Leaf</tissue>
    </source>
</reference>
<proteinExistence type="predicted"/>